<evidence type="ECO:0000259" key="2">
    <source>
        <dbReference type="Pfam" id="PF03478"/>
    </source>
</evidence>
<feature type="domain" description="KIB1-4 beta-propeller" evidence="2">
    <location>
        <begin position="102"/>
        <end position="445"/>
    </location>
</feature>
<dbReference type="Proteomes" id="UP001497516">
    <property type="component" value="Chromosome 7"/>
</dbReference>
<dbReference type="InterPro" id="IPR005174">
    <property type="entry name" value="KIB1-4_b-propeller"/>
</dbReference>
<organism evidence="3 4">
    <name type="scientific">Linum trigynum</name>
    <dbReference type="NCBI Taxonomy" id="586398"/>
    <lineage>
        <taxon>Eukaryota</taxon>
        <taxon>Viridiplantae</taxon>
        <taxon>Streptophyta</taxon>
        <taxon>Embryophyta</taxon>
        <taxon>Tracheophyta</taxon>
        <taxon>Spermatophyta</taxon>
        <taxon>Magnoliopsida</taxon>
        <taxon>eudicotyledons</taxon>
        <taxon>Gunneridae</taxon>
        <taxon>Pentapetalae</taxon>
        <taxon>rosids</taxon>
        <taxon>fabids</taxon>
        <taxon>Malpighiales</taxon>
        <taxon>Linaceae</taxon>
        <taxon>Linum</taxon>
    </lineage>
</organism>
<dbReference type="InterPro" id="IPR050942">
    <property type="entry name" value="F-box_BR-signaling"/>
</dbReference>
<dbReference type="EMBL" id="OZ034820">
    <property type="protein sequence ID" value="CAL1403916.1"/>
    <property type="molecule type" value="Genomic_DNA"/>
</dbReference>
<proteinExistence type="predicted"/>
<dbReference type="SUPFAM" id="SSF81383">
    <property type="entry name" value="F-box domain"/>
    <property type="match status" value="1"/>
</dbReference>
<dbReference type="PANTHER" id="PTHR44259:SF114">
    <property type="entry name" value="OS06G0707300 PROTEIN"/>
    <property type="match status" value="1"/>
</dbReference>
<evidence type="ECO:0000313" key="4">
    <source>
        <dbReference type="Proteomes" id="UP001497516"/>
    </source>
</evidence>
<sequence>MADELKDWSELGEDLLLMIGQRLITLDDIIRIRAVCNPWRRALRAEQLRRFSPSSHWLMLPYCSSDNMNMSTPISRHTSSPDVDLAIPSIGCKGSETCRCFFDVVLHQFHHIEFPRHLRNKTCRGSTMGWLFMVGDTPDMSLFNPVTKTEISLPPITSFPDVLGYDPEKLRLEYLLRDYTGFTTSLGKKYMEKEYIMRVGISAEPTTEECIVMAIRVNSDKRLAFCRPAEIEAGWIFVPHVEEDGIPSRIGYVDMVFWRDQFYAIDFRGNVLVCDFSANPHYPTLSYFLSPGAFSVCETLYLVVCPAAVTGGDDELMVVTRHASYVSNQEIEVDPVAAGDADDAAVDDADDDGHVNVYDSDSDDEQLGRGAGEGGRVGEAATKPYWTEKFRVFKLNKGAEGWDKVESFGDFALFLGFNTPGTFVSIKDYPGLLPNSIYFTDDVVEFHYHPLWKNQAAILDLVRDE</sequence>
<keyword evidence="4" id="KW-1185">Reference proteome</keyword>
<dbReference type="InterPro" id="IPR036047">
    <property type="entry name" value="F-box-like_dom_sf"/>
</dbReference>
<dbReference type="AlphaFoldDB" id="A0AAV2FZW3"/>
<evidence type="ECO:0000313" key="3">
    <source>
        <dbReference type="EMBL" id="CAL1403916.1"/>
    </source>
</evidence>
<name>A0AAV2FZW3_9ROSI</name>
<dbReference type="Pfam" id="PF03478">
    <property type="entry name" value="Beta-prop_KIB1-4"/>
    <property type="match status" value="1"/>
</dbReference>
<dbReference type="Gene3D" id="1.20.1280.50">
    <property type="match status" value="1"/>
</dbReference>
<accession>A0AAV2FZW3</accession>
<evidence type="ECO:0000256" key="1">
    <source>
        <dbReference type="SAM" id="MobiDB-lite"/>
    </source>
</evidence>
<feature type="region of interest" description="Disordered" evidence="1">
    <location>
        <begin position="348"/>
        <end position="375"/>
    </location>
</feature>
<protein>
    <recommendedName>
        <fullName evidence="2">KIB1-4 beta-propeller domain-containing protein</fullName>
    </recommendedName>
</protein>
<reference evidence="3 4" key="1">
    <citation type="submission" date="2024-04" db="EMBL/GenBank/DDBJ databases">
        <authorList>
            <person name="Fracassetti M."/>
        </authorList>
    </citation>
    <scope>NUCLEOTIDE SEQUENCE [LARGE SCALE GENOMIC DNA]</scope>
</reference>
<gene>
    <name evidence="3" type="ORF">LTRI10_LOCUS43814</name>
</gene>
<dbReference type="PANTHER" id="PTHR44259">
    <property type="entry name" value="OS07G0183000 PROTEIN-RELATED"/>
    <property type="match status" value="1"/>
</dbReference>